<evidence type="ECO:0000256" key="4">
    <source>
        <dbReference type="ARBA" id="ARBA00022598"/>
    </source>
</evidence>
<dbReference type="SMART" id="SM00382">
    <property type="entry name" value="AAA"/>
    <property type="match status" value="1"/>
</dbReference>
<dbReference type="NCBIfam" id="TIGR02030">
    <property type="entry name" value="BchI-ChlI"/>
    <property type="match status" value="1"/>
</dbReference>
<keyword evidence="3 11" id="KW-0602">Photosynthesis</keyword>
<dbReference type="GO" id="GO:0005524">
    <property type="term" value="F:ATP binding"/>
    <property type="evidence" value="ECO:0007669"/>
    <property type="project" value="UniProtKB-UniRule"/>
</dbReference>
<dbReference type="PANTHER" id="PTHR32039:SF9">
    <property type="entry name" value="MAGNESIUM-CHELATASE SUBUNIT CHLI-2, CHLOROPLASTIC"/>
    <property type="match status" value="1"/>
</dbReference>
<dbReference type="Gene3D" id="1.10.8.80">
    <property type="entry name" value="Magnesium chelatase subunit I, C-Terminal domain"/>
    <property type="match status" value="1"/>
</dbReference>
<evidence type="ECO:0000313" key="14">
    <source>
        <dbReference type="EMBL" id="KAJ0971840.1"/>
    </source>
</evidence>
<dbReference type="OrthoDB" id="34999at2759"/>
<evidence type="ECO:0000256" key="9">
    <source>
        <dbReference type="ARBA" id="ARBA00048693"/>
    </source>
</evidence>
<comment type="similarity">
    <text evidence="2 11">Belongs to the Mg-chelatase subunits D/I family.</text>
</comment>
<keyword evidence="11" id="KW-0150">Chloroplast</keyword>
<organism evidence="14 15">
    <name type="scientific">Dioscorea zingiberensis</name>
    <dbReference type="NCBI Taxonomy" id="325984"/>
    <lineage>
        <taxon>Eukaryota</taxon>
        <taxon>Viridiplantae</taxon>
        <taxon>Streptophyta</taxon>
        <taxon>Embryophyta</taxon>
        <taxon>Tracheophyta</taxon>
        <taxon>Spermatophyta</taxon>
        <taxon>Magnoliopsida</taxon>
        <taxon>Liliopsida</taxon>
        <taxon>Dioscoreales</taxon>
        <taxon>Dioscoreaceae</taxon>
        <taxon>Dioscorea</taxon>
    </lineage>
</organism>
<feature type="compositionally biased region" description="Pro residues" evidence="12">
    <location>
        <begin position="25"/>
        <end position="34"/>
    </location>
</feature>
<comment type="subcellular location">
    <subcellularLocation>
        <location evidence="11">Plastid</location>
        <location evidence="11">Chloroplast</location>
    </subcellularLocation>
</comment>
<evidence type="ECO:0000256" key="2">
    <source>
        <dbReference type="ARBA" id="ARBA00005799"/>
    </source>
</evidence>
<evidence type="ECO:0000256" key="1">
    <source>
        <dbReference type="ARBA" id="ARBA00005173"/>
    </source>
</evidence>
<dbReference type="Pfam" id="PF17863">
    <property type="entry name" value="AAA_lid_2"/>
    <property type="match status" value="1"/>
</dbReference>
<dbReference type="PANTHER" id="PTHR32039">
    <property type="entry name" value="MAGNESIUM-CHELATASE SUBUNIT CHLI"/>
    <property type="match status" value="1"/>
</dbReference>
<dbReference type="InterPro" id="IPR011775">
    <property type="entry name" value="Mg_chelatase_ATPase-isu"/>
</dbReference>
<dbReference type="InterPro" id="IPR003593">
    <property type="entry name" value="AAA+_ATPase"/>
</dbReference>
<dbReference type="GO" id="GO:0016887">
    <property type="term" value="F:ATP hydrolysis activity"/>
    <property type="evidence" value="ECO:0007669"/>
    <property type="project" value="UniProtKB-ARBA"/>
</dbReference>
<dbReference type="Gene3D" id="3.40.50.300">
    <property type="entry name" value="P-loop containing nucleotide triphosphate hydrolases"/>
    <property type="match status" value="1"/>
</dbReference>
<evidence type="ECO:0000313" key="15">
    <source>
        <dbReference type="Proteomes" id="UP001085076"/>
    </source>
</evidence>
<dbReference type="InterPro" id="IPR045006">
    <property type="entry name" value="CHLI-like"/>
</dbReference>
<dbReference type="EMBL" id="JAGGNH010000005">
    <property type="protein sequence ID" value="KAJ0971840.1"/>
    <property type="molecule type" value="Genomic_DNA"/>
</dbReference>
<dbReference type="InterPro" id="IPR000523">
    <property type="entry name" value="Mg_chelatse_chII-like_cat_dom"/>
</dbReference>
<dbReference type="GO" id="GO:0016851">
    <property type="term" value="F:magnesium chelatase activity"/>
    <property type="evidence" value="ECO:0007669"/>
    <property type="project" value="UniProtKB-UniRule"/>
</dbReference>
<name>A0A9D5CFB0_9LILI</name>
<feature type="region of interest" description="Disordered" evidence="12">
    <location>
        <begin position="25"/>
        <end position="44"/>
    </location>
</feature>
<keyword evidence="7 11" id="KW-0149">Chlorophyll biosynthesis</keyword>
<protein>
    <recommendedName>
        <fullName evidence="11">Mg-protoporphyrin IX chelatase</fullName>
        <ecNumber evidence="11">6.6.1.1</ecNumber>
    </recommendedName>
</protein>
<keyword evidence="6 11" id="KW-0067">ATP-binding</keyword>
<reference evidence="14" key="2">
    <citation type="journal article" date="2022" name="Hortic Res">
        <title>The genome of Dioscorea zingiberensis sheds light on the biosynthesis, origin and evolution of the medicinally important diosgenin saponins.</title>
        <authorList>
            <person name="Li Y."/>
            <person name="Tan C."/>
            <person name="Li Z."/>
            <person name="Guo J."/>
            <person name="Li S."/>
            <person name="Chen X."/>
            <person name="Wang C."/>
            <person name="Dai X."/>
            <person name="Yang H."/>
            <person name="Song W."/>
            <person name="Hou L."/>
            <person name="Xu J."/>
            <person name="Tong Z."/>
            <person name="Xu A."/>
            <person name="Yuan X."/>
            <person name="Wang W."/>
            <person name="Yang Q."/>
            <person name="Chen L."/>
            <person name="Sun Z."/>
            <person name="Wang K."/>
            <person name="Pan B."/>
            <person name="Chen J."/>
            <person name="Bao Y."/>
            <person name="Liu F."/>
            <person name="Qi X."/>
            <person name="Gang D.R."/>
            <person name="Wen J."/>
            <person name="Li J."/>
        </authorList>
    </citation>
    <scope>NUCLEOTIDE SEQUENCE</scope>
    <source>
        <strain evidence="14">Dzin_1.0</strain>
    </source>
</reference>
<evidence type="ECO:0000256" key="8">
    <source>
        <dbReference type="ARBA" id="ARBA00038576"/>
    </source>
</evidence>
<comment type="function">
    <text evidence="10">Involved in chlorophyll biosynthesis. Catalyzes the insertion of magnesium ion into protoporphyrin IX to yield Mg-protoporphyrin IX. The reaction takes place in two steps, with an ATP-dependent activation followed by an ATP-dependent chelation step.</text>
</comment>
<evidence type="ECO:0000256" key="10">
    <source>
        <dbReference type="ARBA" id="ARBA00053859"/>
    </source>
</evidence>
<sequence length="415" mass="45274">MAGLLSPFSSPSLLPPRARPIPSLPPPSLLPLPPTSFSSKSAIPRRRHGLHVSNVVAPDLNSAVEANKAKAEETQRPVYPFAAIVGQDEMKLCLLLNVIDPKIGGVMIMGDRGTGKSTTVRSLVDLLPEIRVVVGDPFNSDPEDPESMGIEVRDRLSRGEQLPVSCTKITMVDLPLGATEDRVCGTIDIEKALTEGVKAFEPGLLAKANRGILYVDEVNLLDDHLVDVLLDSAASGWNTVEREGISISHPARFILIGSGNPEEGELRPQLLDRFGMHAQVGTVRDAELRVKIVEERGRFDKDPKSFRESYKAEQDKLQQQISSARSNLGAVEIDHDLRVKISKVCAELNVDGLRGDIVTNRAAKALAALKGRDTVTTEDIATVIPNCLRHRLRKDPLESIDSGLLVVEKFYEVFS</sequence>
<comment type="caution">
    <text evidence="14">The sequence shown here is derived from an EMBL/GenBank/DDBJ whole genome shotgun (WGS) entry which is preliminary data.</text>
</comment>
<evidence type="ECO:0000256" key="11">
    <source>
        <dbReference type="RuleBase" id="RU362087"/>
    </source>
</evidence>
<keyword evidence="11" id="KW-0934">Plastid</keyword>
<keyword evidence="4 11" id="KW-0436">Ligase</keyword>
<dbReference type="GO" id="GO:0015995">
    <property type="term" value="P:chlorophyll biosynthetic process"/>
    <property type="evidence" value="ECO:0007669"/>
    <property type="project" value="UniProtKB-KW"/>
</dbReference>
<proteinExistence type="inferred from homology"/>
<evidence type="ECO:0000259" key="13">
    <source>
        <dbReference type="SMART" id="SM00382"/>
    </source>
</evidence>
<reference evidence="14" key="1">
    <citation type="submission" date="2021-03" db="EMBL/GenBank/DDBJ databases">
        <authorList>
            <person name="Li Z."/>
            <person name="Yang C."/>
        </authorList>
    </citation>
    <scope>NUCLEOTIDE SEQUENCE</scope>
    <source>
        <strain evidence="14">Dzin_1.0</strain>
        <tissue evidence="14">Leaf</tissue>
    </source>
</reference>
<comment type="activity regulation">
    <text evidence="11">Redox regulation; active in reducing conditions, inactive in oxidizing conditions.</text>
</comment>
<comment type="subunit">
    <text evidence="11">The magnesium chelatase complex is a heterotrimer consisting of subunits CHLI, CHLD, AND CHLH.</text>
</comment>
<dbReference type="SUPFAM" id="SSF52540">
    <property type="entry name" value="P-loop containing nucleoside triphosphate hydrolases"/>
    <property type="match status" value="1"/>
</dbReference>
<evidence type="ECO:0000256" key="7">
    <source>
        <dbReference type="ARBA" id="ARBA00023171"/>
    </source>
</evidence>
<keyword evidence="15" id="KW-1185">Reference proteome</keyword>
<dbReference type="GO" id="GO:0015979">
    <property type="term" value="P:photosynthesis"/>
    <property type="evidence" value="ECO:0007669"/>
    <property type="project" value="UniProtKB-UniRule"/>
</dbReference>
<gene>
    <name evidence="14" type="ORF">J5N97_019799</name>
</gene>
<comment type="subunit">
    <text evidence="8">The magnesium chelatase complex is a heterotrimer consisting of subunits CHLI, CHLD and CHLH.</text>
</comment>
<comment type="pathway">
    <text evidence="1 11">Porphyrin-containing compound metabolism; chlorophyll biosynthesis.</text>
</comment>
<comment type="catalytic activity">
    <reaction evidence="9 11">
        <text>protoporphyrin IX + Mg(2+) + ATP + H2O = Mg-protoporphyrin IX + ADP + phosphate + 3 H(+)</text>
        <dbReference type="Rhea" id="RHEA:13961"/>
        <dbReference type="ChEBI" id="CHEBI:15377"/>
        <dbReference type="ChEBI" id="CHEBI:15378"/>
        <dbReference type="ChEBI" id="CHEBI:18420"/>
        <dbReference type="ChEBI" id="CHEBI:30616"/>
        <dbReference type="ChEBI" id="CHEBI:43474"/>
        <dbReference type="ChEBI" id="CHEBI:57306"/>
        <dbReference type="ChEBI" id="CHEBI:60492"/>
        <dbReference type="ChEBI" id="CHEBI:456216"/>
        <dbReference type="EC" id="6.6.1.1"/>
    </reaction>
</comment>
<dbReference type="GO" id="GO:0009570">
    <property type="term" value="C:chloroplast stroma"/>
    <property type="evidence" value="ECO:0007669"/>
    <property type="project" value="UniProtKB-ARBA"/>
</dbReference>
<dbReference type="Proteomes" id="UP001085076">
    <property type="component" value="Miscellaneous, Linkage group lg05"/>
</dbReference>
<dbReference type="GO" id="GO:0010007">
    <property type="term" value="C:magnesium chelatase complex"/>
    <property type="evidence" value="ECO:0007669"/>
    <property type="project" value="UniProtKB-ARBA"/>
</dbReference>
<evidence type="ECO:0000256" key="12">
    <source>
        <dbReference type="SAM" id="MobiDB-lite"/>
    </source>
</evidence>
<feature type="domain" description="AAA+ ATPase" evidence="13">
    <location>
        <begin position="102"/>
        <end position="284"/>
    </location>
</feature>
<dbReference type="FunFam" id="1.10.8.80:FF:000001">
    <property type="entry name" value="Mg-protoporphyrin IX chelatase"/>
    <property type="match status" value="1"/>
</dbReference>
<evidence type="ECO:0000256" key="5">
    <source>
        <dbReference type="ARBA" id="ARBA00022741"/>
    </source>
</evidence>
<dbReference type="InterPro" id="IPR027417">
    <property type="entry name" value="P-loop_NTPase"/>
</dbReference>
<keyword evidence="5 11" id="KW-0547">Nucleotide-binding</keyword>
<accession>A0A9D5CFB0</accession>
<dbReference type="InterPro" id="IPR041628">
    <property type="entry name" value="ChlI/MoxR_AAA_lid"/>
</dbReference>
<evidence type="ECO:0000256" key="3">
    <source>
        <dbReference type="ARBA" id="ARBA00022531"/>
    </source>
</evidence>
<dbReference type="EC" id="6.6.1.1" evidence="11"/>
<dbReference type="FunFam" id="3.40.50.300:FF:000601">
    <property type="entry name" value="Mg-protoporphyrin IX chelatase"/>
    <property type="match status" value="1"/>
</dbReference>
<dbReference type="AlphaFoldDB" id="A0A9D5CFB0"/>
<dbReference type="CDD" id="cd00009">
    <property type="entry name" value="AAA"/>
    <property type="match status" value="1"/>
</dbReference>
<evidence type="ECO:0000256" key="6">
    <source>
        <dbReference type="ARBA" id="ARBA00022840"/>
    </source>
</evidence>
<dbReference type="Pfam" id="PF01078">
    <property type="entry name" value="Mg_chelatase"/>
    <property type="match status" value="1"/>
</dbReference>